<dbReference type="InParanoid" id="E4WWB9"/>
<dbReference type="SUPFAM" id="SSF57667">
    <property type="entry name" value="beta-beta-alpha zinc fingers"/>
    <property type="match status" value="1"/>
</dbReference>
<reference evidence="3" key="1">
    <citation type="journal article" date="2010" name="Science">
        <title>Plasticity of animal genome architecture unmasked by rapid evolution of a pelagic tunicate.</title>
        <authorList>
            <person name="Denoeud F."/>
            <person name="Henriet S."/>
            <person name="Mungpakdee S."/>
            <person name="Aury J.M."/>
            <person name="Da Silva C."/>
            <person name="Brinkmann H."/>
            <person name="Mikhaleva J."/>
            <person name="Olsen L.C."/>
            <person name="Jubin C."/>
            <person name="Canestro C."/>
            <person name="Bouquet J.M."/>
            <person name="Danks G."/>
            <person name="Poulain J."/>
            <person name="Campsteijn C."/>
            <person name="Adamski M."/>
            <person name="Cross I."/>
            <person name="Yadetie F."/>
            <person name="Muffato M."/>
            <person name="Louis A."/>
            <person name="Butcher S."/>
            <person name="Tsagkogeorga G."/>
            <person name="Konrad A."/>
            <person name="Singh S."/>
            <person name="Jensen M.F."/>
            <person name="Cong E.H."/>
            <person name="Eikeseth-Otteraa H."/>
            <person name="Noel B."/>
            <person name="Anthouard V."/>
            <person name="Porcel B.M."/>
            <person name="Kachouri-Lafond R."/>
            <person name="Nishino A."/>
            <person name="Ugolini M."/>
            <person name="Chourrout P."/>
            <person name="Nishida H."/>
            <person name="Aasland R."/>
            <person name="Huzurbazar S."/>
            <person name="Westhof E."/>
            <person name="Delsuc F."/>
            <person name="Lehrach H."/>
            <person name="Reinhardt R."/>
            <person name="Weissenbach J."/>
            <person name="Roy S.W."/>
            <person name="Artiguenave F."/>
            <person name="Postlethwait J.H."/>
            <person name="Manak J.R."/>
            <person name="Thompson E.M."/>
            <person name="Jaillon O."/>
            <person name="Du Pasquier L."/>
            <person name="Boudinot P."/>
            <person name="Liberles D.A."/>
            <person name="Volff J.N."/>
            <person name="Philippe H."/>
            <person name="Lenhard B."/>
            <person name="Roest Crollius H."/>
            <person name="Wincker P."/>
            <person name="Chourrout D."/>
        </authorList>
    </citation>
    <scope>NUCLEOTIDE SEQUENCE [LARGE SCALE GENOMIC DNA]</scope>
</reference>
<dbReference type="PROSITE" id="PS00028">
    <property type="entry name" value="ZINC_FINGER_C2H2_1"/>
    <property type="match status" value="1"/>
</dbReference>
<dbReference type="Proteomes" id="UP000001307">
    <property type="component" value="Unassembled WGS sequence"/>
</dbReference>
<evidence type="ECO:0000259" key="2">
    <source>
        <dbReference type="PROSITE" id="PS00028"/>
    </source>
</evidence>
<sequence>MVQYSLSRGLTPVNIPSSIPKVGQYKCKKCDIVLNSEAQLMQHLNSYRHKNADIDTETLKKFENDMKALEKAKEEINKEENETEKNRSTSPEICQAPEKKEASENEPQSFSVF</sequence>
<keyword evidence="5" id="KW-1185">Reference proteome</keyword>
<organism evidence="3">
    <name type="scientific">Oikopleura dioica</name>
    <name type="common">Tunicate</name>
    <dbReference type="NCBI Taxonomy" id="34765"/>
    <lineage>
        <taxon>Eukaryota</taxon>
        <taxon>Metazoa</taxon>
        <taxon>Chordata</taxon>
        <taxon>Tunicata</taxon>
        <taxon>Appendicularia</taxon>
        <taxon>Copelata</taxon>
        <taxon>Oikopleuridae</taxon>
        <taxon>Oikopleura</taxon>
    </lineage>
</organism>
<evidence type="ECO:0000313" key="5">
    <source>
        <dbReference type="Proteomes" id="UP000001307"/>
    </source>
</evidence>
<evidence type="ECO:0000256" key="1">
    <source>
        <dbReference type="SAM" id="MobiDB-lite"/>
    </source>
</evidence>
<dbReference type="EMBL" id="FN653017">
    <property type="protein sequence ID" value="CBY21423.1"/>
    <property type="molecule type" value="Genomic_DNA"/>
</dbReference>
<evidence type="ECO:0000313" key="3">
    <source>
        <dbReference type="EMBL" id="CBY21423.1"/>
    </source>
</evidence>
<evidence type="ECO:0000313" key="4">
    <source>
        <dbReference type="EMBL" id="CBY42020.1"/>
    </source>
</evidence>
<dbReference type="Proteomes" id="UP000011014">
    <property type="component" value="Unassembled WGS sequence"/>
</dbReference>
<feature type="region of interest" description="Disordered" evidence="1">
    <location>
        <begin position="72"/>
        <end position="113"/>
    </location>
</feature>
<gene>
    <name evidence="3" type="ORF">GSOID_T00009190001</name>
    <name evidence="4" type="ORF">GSOID_T00025681001</name>
</gene>
<dbReference type="InterPro" id="IPR013087">
    <property type="entry name" value="Znf_C2H2_type"/>
</dbReference>
<proteinExistence type="predicted"/>
<dbReference type="AlphaFoldDB" id="E4WWB9"/>
<feature type="compositionally biased region" description="Basic and acidic residues" evidence="1">
    <location>
        <begin position="72"/>
        <end position="87"/>
    </location>
</feature>
<dbReference type="Gene3D" id="3.30.160.60">
    <property type="entry name" value="Classic Zinc Finger"/>
    <property type="match status" value="1"/>
</dbReference>
<dbReference type="Pfam" id="PF12874">
    <property type="entry name" value="zf-met"/>
    <property type="match status" value="1"/>
</dbReference>
<dbReference type="InterPro" id="IPR036236">
    <property type="entry name" value="Znf_C2H2_sf"/>
</dbReference>
<dbReference type="EMBL" id="FN656804">
    <property type="protein sequence ID" value="CBY42020.1"/>
    <property type="molecule type" value="Genomic_DNA"/>
</dbReference>
<name>E4WWB9_OIKDI</name>
<accession>E4WWB9</accession>
<dbReference type="OrthoDB" id="434647at2759"/>
<feature type="domain" description="C2H2-type" evidence="2">
    <location>
        <begin position="27"/>
        <end position="49"/>
    </location>
</feature>
<protein>
    <recommendedName>
        <fullName evidence="2">C2H2-type domain-containing protein</fullName>
    </recommendedName>
</protein>